<organism evidence="1 2">
    <name type="scientific">Cesiribacter andamanensis AMV16</name>
    <dbReference type="NCBI Taxonomy" id="1279009"/>
    <lineage>
        <taxon>Bacteria</taxon>
        <taxon>Pseudomonadati</taxon>
        <taxon>Bacteroidota</taxon>
        <taxon>Cytophagia</taxon>
        <taxon>Cytophagales</taxon>
        <taxon>Cesiribacteraceae</taxon>
        <taxon>Cesiribacter</taxon>
    </lineage>
</organism>
<dbReference type="Proteomes" id="UP000011910">
    <property type="component" value="Unassembled WGS sequence"/>
</dbReference>
<evidence type="ECO:0000313" key="1">
    <source>
        <dbReference type="EMBL" id="EMR02048.1"/>
    </source>
</evidence>
<reference evidence="1 2" key="1">
    <citation type="journal article" date="2013" name="Genome Announc.">
        <title>Draft Genome Sequence of Cesiribacter andamanensis Strain AMV16T, Isolated from a Soil Sample from a Mud Volcano in the Andaman Islands, India.</title>
        <authorList>
            <person name="Shivaji S."/>
            <person name="Ara S."/>
            <person name="Begum Z."/>
            <person name="Srinivas T.N."/>
            <person name="Singh A."/>
            <person name="Kumar Pinnaka A."/>
        </authorList>
    </citation>
    <scope>NUCLEOTIDE SEQUENCE [LARGE SCALE GENOMIC DNA]</scope>
    <source>
        <strain evidence="1 2">AMV16</strain>
    </source>
</reference>
<gene>
    <name evidence="1" type="ORF">ADICEAN_02835</name>
</gene>
<proteinExistence type="predicted"/>
<sequence length="152" mass="16404">MGILHKKVSGIQQQPALLFGHNRKGPEHRLGKGLLNRLPLGRIFAQGSVAVVGLNEQYLRAPALKFYNAGVAQLAPVQPNVVGAYACRQGVYIDDLLARTIQAQIDLVRLLLIIEGNKPLLQLHLSCFGSYSRRIGGCSLGSGRLGRAAAQQ</sequence>
<protein>
    <submittedName>
        <fullName evidence="1">Uncharacterized protein</fullName>
    </submittedName>
</protein>
<dbReference type="EMBL" id="AODQ01000076">
    <property type="protein sequence ID" value="EMR02048.1"/>
    <property type="molecule type" value="Genomic_DNA"/>
</dbReference>
<accession>M7N031</accession>
<evidence type="ECO:0000313" key="2">
    <source>
        <dbReference type="Proteomes" id="UP000011910"/>
    </source>
</evidence>
<dbReference type="AlphaFoldDB" id="M7N031"/>
<keyword evidence="2" id="KW-1185">Reference proteome</keyword>
<name>M7N031_9BACT</name>
<comment type="caution">
    <text evidence="1">The sequence shown here is derived from an EMBL/GenBank/DDBJ whole genome shotgun (WGS) entry which is preliminary data.</text>
</comment>